<dbReference type="Proteomes" id="UP000198931">
    <property type="component" value="Unassembled WGS sequence"/>
</dbReference>
<dbReference type="OrthoDB" id="1269892at2"/>
<name>A0A1I3D277_9FLAO</name>
<sequence length="78" mass="9145">MKTIEIKAGSFFELLKLKGESMWDVFALMIDGEEKLILFLDEEEKALFEYLLPKEIGQLKIDQKRFAEEYAEKIANLN</sequence>
<organism evidence="1 2">
    <name type="scientific">Halpernia frigidisoli</name>
    <dbReference type="NCBI Taxonomy" id="1125876"/>
    <lineage>
        <taxon>Bacteria</taxon>
        <taxon>Pseudomonadati</taxon>
        <taxon>Bacteroidota</taxon>
        <taxon>Flavobacteriia</taxon>
        <taxon>Flavobacteriales</taxon>
        <taxon>Weeksellaceae</taxon>
        <taxon>Chryseobacterium group</taxon>
        <taxon>Halpernia</taxon>
    </lineage>
</organism>
<evidence type="ECO:0000313" key="1">
    <source>
        <dbReference type="EMBL" id="SFH80766.1"/>
    </source>
</evidence>
<dbReference type="EMBL" id="FOQT01000001">
    <property type="protein sequence ID" value="SFH80766.1"/>
    <property type="molecule type" value="Genomic_DNA"/>
</dbReference>
<evidence type="ECO:0000313" key="2">
    <source>
        <dbReference type="Proteomes" id="UP000198931"/>
    </source>
</evidence>
<dbReference type="RefSeq" id="WP_090078327.1">
    <property type="nucleotide sequence ID" value="NZ_FOQT01000001.1"/>
</dbReference>
<accession>A0A1I3D277</accession>
<protein>
    <submittedName>
        <fullName evidence="1">Uncharacterized protein</fullName>
    </submittedName>
</protein>
<proteinExistence type="predicted"/>
<gene>
    <name evidence="1" type="ORF">SAMN05443292_0214</name>
</gene>
<dbReference type="AlphaFoldDB" id="A0A1I3D277"/>
<keyword evidence="2" id="KW-1185">Reference proteome</keyword>
<dbReference type="STRING" id="1125876.SAMN05443292_0214"/>
<reference evidence="1 2" key="1">
    <citation type="submission" date="2016-10" db="EMBL/GenBank/DDBJ databases">
        <authorList>
            <person name="de Groot N.N."/>
        </authorList>
    </citation>
    <scope>NUCLEOTIDE SEQUENCE [LARGE SCALE GENOMIC DNA]</scope>
    <source>
        <strain evidence="1 2">DSM 26000</strain>
    </source>
</reference>